<proteinExistence type="predicted"/>
<organism evidence="1 2">
    <name type="scientific">Diversispora epigaea</name>
    <dbReference type="NCBI Taxonomy" id="1348612"/>
    <lineage>
        <taxon>Eukaryota</taxon>
        <taxon>Fungi</taxon>
        <taxon>Fungi incertae sedis</taxon>
        <taxon>Mucoromycota</taxon>
        <taxon>Glomeromycotina</taxon>
        <taxon>Glomeromycetes</taxon>
        <taxon>Diversisporales</taxon>
        <taxon>Diversisporaceae</taxon>
        <taxon>Diversispora</taxon>
    </lineage>
</organism>
<dbReference type="Proteomes" id="UP000266861">
    <property type="component" value="Unassembled WGS sequence"/>
</dbReference>
<protein>
    <submittedName>
        <fullName evidence="1">Uncharacterized protein</fullName>
    </submittedName>
</protein>
<comment type="caution">
    <text evidence="1">The sequence shown here is derived from an EMBL/GenBank/DDBJ whole genome shotgun (WGS) entry which is preliminary data.</text>
</comment>
<evidence type="ECO:0000313" key="1">
    <source>
        <dbReference type="EMBL" id="RHZ76865.1"/>
    </source>
</evidence>
<keyword evidence="2" id="KW-1185">Reference proteome</keyword>
<sequence length="435" mass="50178">MTFSSYKIWITDILASLGRKPKLITRMNQLLTVWNITSHTERHKRTQEKTRMSNIIPKQRLIKKSNVWNLAVIDNIDFKQKSFAFGNIYDVTRNSSHAILRMAFQSDLNNMEIEQRIILDENTCLFGMNSTTQQILHTFQEVLEKLLDIKINNDGQLIYNKDIDAEIIKKTILPELEYGCQGPSSNIVILEPGGNPNSDNSILEAAQIYIEDFDLNEQEYLDIVGDQAVFQRLMKVKNQWPYLHPLLGQWHTSKDFCSVLIVLFSSYGLLNLALWYQYYLWAGIWKAHRIGIRIGNHNLQRDALAVAAPLFPSAGKSNYATSIVQYLSLLTEFPDLNEKLQQVGAYKLPNLFDNNLKNENPKYICFSFDEALETFGVKFIKQNITGNTIDKNNFKMNIKAAQTERERIDLFLSEFLEDISISQSSRAIDTRKESL</sequence>
<dbReference type="EMBL" id="PQFF01000178">
    <property type="protein sequence ID" value="RHZ76865.1"/>
    <property type="molecule type" value="Genomic_DNA"/>
</dbReference>
<dbReference type="AlphaFoldDB" id="A0A397ILU9"/>
<reference evidence="1 2" key="1">
    <citation type="submission" date="2018-08" db="EMBL/GenBank/DDBJ databases">
        <title>Genome and evolution of the arbuscular mycorrhizal fungus Diversispora epigaea (formerly Glomus versiforme) and its bacterial endosymbionts.</title>
        <authorList>
            <person name="Sun X."/>
            <person name="Fei Z."/>
            <person name="Harrison M."/>
        </authorList>
    </citation>
    <scope>NUCLEOTIDE SEQUENCE [LARGE SCALE GENOMIC DNA]</scope>
    <source>
        <strain evidence="1 2">IT104</strain>
    </source>
</reference>
<dbReference type="OrthoDB" id="2439756at2759"/>
<gene>
    <name evidence="1" type="ORF">Glove_188g89</name>
</gene>
<accession>A0A397ILU9</accession>
<evidence type="ECO:0000313" key="2">
    <source>
        <dbReference type="Proteomes" id="UP000266861"/>
    </source>
</evidence>
<name>A0A397ILU9_9GLOM</name>